<dbReference type="WBParaSite" id="SVE_0371100.1">
    <property type="protein sequence ID" value="SVE_0371100.1"/>
    <property type="gene ID" value="SVE_0371100"/>
</dbReference>
<keyword evidence="1" id="KW-0812">Transmembrane</keyword>
<name>A0A0K0F4H4_STRVS</name>
<feature type="transmembrane region" description="Helical" evidence="1">
    <location>
        <begin position="48"/>
        <end position="68"/>
    </location>
</feature>
<accession>A0A0K0F4H4</accession>
<reference evidence="3" key="2">
    <citation type="submission" date="2015-08" db="UniProtKB">
        <authorList>
            <consortium name="WormBaseParasite"/>
        </authorList>
    </citation>
    <scope>IDENTIFICATION</scope>
</reference>
<dbReference type="AlphaFoldDB" id="A0A0K0F4H4"/>
<keyword evidence="1" id="KW-1133">Transmembrane helix</keyword>
<sequence length="205" mass="24120">MCGDIPDSNVKLSLCWKFFISKSLLTEQFTNRKGQFSFNVLMANSERIIMKLAISIVLFNIFNILQCYRLIHYRPRNVVNTNTMLNFSGTLMCKGVPDNMVKISLGCKNILKSFIAKEFPNRRGQFFFNVRKNQCRIGSYFLLIEHHCKIFQPKCFIRFFIPLNIGAYIKNSKNSYNLNYIDLVKHYNGQQFLCSKQYNKVFNRN</sequence>
<protein>
    <submittedName>
        <fullName evidence="3">Transthyretin-like family-containing protein</fullName>
    </submittedName>
</protein>
<reference evidence="2" key="1">
    <citation type="submission" date="2014-07" db="EMBL/GenBank/DDBJ databases">
        <authorList>
            <person name="Martin A.A"/>
            <person name="De Silva N."/>
        </authorList>
    </citation>
    <scope>NUCLEOTIDE SEQUENCE</scope>
</reference>
<evidence type="ECO:0000313" key="3">
    <source>
        <dbReference type="WBParaSite" id="SVE_0371100.1"/>
    </source>
</evidence>
<keyword evidence="1" id="KW-0472">Membrane</keyword>
<evidence type="ECO:0000256" key="1">
    <source>
        <dbReference type="SAM" id="Phobius"/>
    </source>
</evidence>
<evidence type="ECO:0000313" key="2">
    <source>
        <dbReference type="Proteomes" id="UP000035680"/>
    </source>
</evidence>
<organism evidence="2 3">
    <name type="scientific">Strongyloides venezuelensis</name>
    <name type="common">Threadworm</name>
    <dbReference type="NCBI Taxonomy" id="75913"/>
    <lineage>
        <taxon>Eukaryota</taxon>
        <taxon>Metazoa</taxon>
        <taxon>Ecdysozoa</taxon>
        <taxon>Nematoda</taxon>
        <taxon>Chromadorea</taxon>
        <taxon>Rhabditida</taxon>
        <taxon>Tylenchina</taxon>
        <taxon>Panagrolaimomorpha</taxon>
        <taxon>Strongyloidoidea</taxon>
        <taxon>Strongyloididae</taxon>
        <taxon>Strongyloides</taxon>
    </lineage>
</organism>
<proteinExistence type="predicted"/>
<keyword evidence="2" id="KW-1185">Reference proteome</keyword>
<dbReference type="Proteomes" id="UP000035680">
    <property type="component" value="Unassembled WGS sequence"/>
</dbReference>